<evidence type="ECO:0000313" key="1">
    <source>
        <dbReference type="EMBL" id="KAI6086986.1"/>
    </source>
</evidence>
<accession>A0ACC0D2N0</accession>
<proteinExistence type="predicted"/>
<dbReference type="EMBL" id="MU394311">
    <property type="protein sequence ID" value="KAI6086986.1"/>
    <property type="molecule type" value="Genomic_DNA"/>
</dbReference>
<comment type="caution">
    <text evidence="1">The sequence shown here is derived from an EMBL/GenBank/DDBJ whole genome shotgun (WGS) entry which is preliminary data.</text>
</comment>
<name>A0ACC0D2N0_9PEZI</name>
<organism evidence="1 2">
    <name type="scientific">Hypoxylon rubiginosum</name>
    <dbReference type="NCBI Taxonomy" id="110542"/>
    <lineage>
        <taxon>Eukaryota</taxon>
        <taxon>Fungi</taxon>
        <taxon>Dikarya</taxon>
        <taxon>Ascomycota</taxon>
        <taxon>Pezizomycotina</taxon>
        <taxon>Sordariomycetes</taxon>
        <taxon>Xylariomycetidae</taxon>
        <taxon>Xylariales</taxon>
        <taxon>Hypoxylaceae</taxon>
        <taxon>Hypoxylon</taxon>
    </lineage>
</organism>
<sequence length="345" mass="36607">MSSKGTILITGLNGFLAGRLAEAALKAGYSVRGTVRNLAAGAEVQKALLGLGYGGAEVVHVPDMTAPGAFDEAAIGCTAIIHLAAPVSETWTLEPSEVVRMSVSSTTGVLDSALKAGTQLQSVVYMSSAAALFDVPPEPGVYSEKNWNTTSEPAVTKLGRDAGGLHAYCASKTVAERAFWKFRDERKPAFSMSSIQATYFIGPPLVPWQTKEQIPYSLSNVWKLLQKEDVPGPMLLYESSIDVRDVARVVLWSAINPKTADGERFLCASATGGAQATADILNKHMPSLSVAQGIPGQGYESGYPSTSGAIAFDGKKAVEATGQDWIPYETSITDTANFLMQYLET</sequence>
<keyword evidence="2" id="KW-1185">Reference proteome</keyword>
<evidence type="ECO:0000313" key="2">
    <source>
        <dbReference type="Proteomes" id="UP001497680"/>
    </source>
</evidence>
<dbReference type="Proteomes" id="UP001497680">
    <property type="component" value="Unassembled WGS sequence"/>
</dbReference>
<reference evidence="1 2" key="1">
    <citation type="journal article" date="2022" name="New Phytol.">
        <title>Ecological generalism drives hyperdiversity of secondary metabolite gene clusters in xylarialean endophytes.</title>
        <authorList>
            <person name="Franco M.E.E."/>
            <person name="Wisecaver J.H."/>
            <person name="Arnold A.E."/>
            <person name="Ju Y.M."/>
            <person name="Slot J.C."/>
            <person name="Ahrendt S."/>
            <person name="Moore L.P."/>
            <person name="Eastman K.E."/>
            <person name="Scott K."/>
            <person name="Konkel Z."/>
            <person name="Mondo S.J."/>
            <person name="Kuo A."/>
            <person name="Hayes R.D."/>
            <person name="Haridas S."/>
            <person name="Andreopoulos B."/>
            <person name="Riley R."/>
            <person name="LaButti K."/>
            <person name="Pangilinan J."/>
            <person name="Lipzen A."/>
            <person name="Amirebrahimi M."/>
            <person name="Yan J."/>
            <person name="Adam C."/>
            <person name="Keymanesh K."/>
            <person name="Ng V."/>
            <person name="Louie K."/>
            <person name="Northen T."/>
            <person name="Drula E."/>
            <person name="Henrissat B."/>
            <person name="Hsieh H.M."/>
            <person name="Youens-Clark K."/>
            <person name="Lutzoni F."/>
            <person name="Miadlikowska J."/>
            <person name="Eastwood D.C."/>
            <person name="Hamelin R.C."/>
            <person name="Grigoriev I.V."/>
            <person name="U'Ren J.M."/>
        </authorList>
    </citation>
    <scope>NUCLEOTIDE SEQUENCE [LARGE SCALE GENOMIC DNA]</scope>
    <source>
        <strain evidence="1 2">ER1909</strain>
    </source>
</reference>
<gene>
    <name evidence="1" type="ORF">F4821DRAFT_269743</name>
</gene>
<protein>
    <submittedName>
        <fullName evidence="1">NAD(P)-binding protein</fullName>
    </submittedName>
</protein>